<organism evidence="1 2">
    <name type="scientific">Papaver atlanticum</name>
    <dbReference type="NCBI Taxonomy" id="357466"/>
    <lineage>
        <taxon>Eukaryota</taxon>
        <taxon>Viridiplantae</taxon>
        <taxon>Streptophyta</taxon>
        <taxon>Embryophyta</taxon>
        <taxon>Tracheophyta</taxon>
        <taxon>Spermatophyta</taxon>
        <taxon>Magnoliopsida</taxon>
        <taxon>Ranunculales</taxon>
        <taxon>Papaveraceae</taxon>
        <taxon>Papaveroideae</taxon>
        <taxon>Papaver</taxon>
    </lineage>
</organism>
<evidence type="ECO:0000313" key="1">
    <source>
        <dbReference type="EMBL" id="KAI3937436.1"/>
    </source>
</evidence>
<name>A0AAD4XNI0_9MAGN</name>
<accession>A0AAD4XNI0</accession>
<dbReference type="EMBL" id="JAJJMB010005771">
    <property type="protein sequence ID" value="KAI3937436.1"/>
    <property type="molecule type" value="Genomic_DNA"/>
</dbReference>
<reference evidence="1" key="1">
    <citation type="submission" date="2022-04" db="EMBL/GenBank/DDBJ databases">
        <title>A functionally conserved STORR gene fusion in Papaver species that diverged 16.8 million years ago.</title>
        <authorList>
            <person name="Catania T."/>
        </authorList>
    </citation>
    <scope>NUCLEOTIDE SEQUENCE</scope>
    <source>
        <strain evidence="1">S-188037</strain>
    </source>
</reference>
<keyword evidence="2" id="KW-1185">Reference proteome</keyword>
<sequence length="81" mass="9388">MRQIAHSMRLGYRLPQWYLCRQGILGITFIYQKGTFCQSDTVERTIKEVKAVKALPMPESMTIQEAAAQRTLMCCFVESKR</sequence>
<protein>
    <submittedName>
        <fullName evidence="1">Uncharacterized protein</fullName>
    </submittedName>
</protein>
<proteinExistence type="predicted"/>
<evidence type="ECO:0000313" key="2">
    <source>
        <dbReference type="Proteomes" id="UP001202328"/>
    </source>
</evidence>
<comment type="caution">
    <text evidence="1">The sequence shown here is derived from an EMBL/GenBank/DDBJ whole genome shotgun (WGS) entry which is preliminary data.</text>
</comment>
<gene>
    <name evidence="1" type="ORF">MKW98_018735</name>
</gene>
<dbReference type="Proteomes" id="UP001202328">
    <property type="component" value="Unassembled WGS sequence"/>
</dbReference>
<dbReference type="AlphaFoldDB" id="A0AAD4XNI0"/>